<evidence type="ECO:0000256" key="2">
    <source>
        <dbReference type="SAM" id="MobiDB-lite"/>
    </source>
</evidence>
<gene>
    <name evidence="3" type="ORF">TTHERM_00579030</name>
</gene>
<feature type="compositionally biased region" description="Basic and acidic residues" evidence="2">
    <location>
        <begin position="135"/>
        <end position="159"/>
    </location>
</feature>
<dbReference type="GeneID" id="7833789"/>
<feature type="region of interest" description="Disordered" evidence="2">
    <location>
        <begin position="975"/>
        <end position="994"/>
    </location>
</feature>
<organism evidence="3 4">
    <name type="scientific">Tetrahymena thermophila (strain SB210)</name>
    <dbReference type="NCBI Taxonomy" id="312017"/>
    <lineage>
        <taxon>Eukaryota</taxon>
        <taxon>Sar</taxon>
        <taxon>Alveolata</taxon>
        <taxon>Ciliophora</taxon>
        <taxon>Intramacronucleata</taxon>
        <taxon>Oligohymenophorea</taxon>
        <taxon>Hymenostomatida</taxon>
        <taxon>Tetrahymenina</taxon>
        <taxon>Tetrahymenidae</taxon>
        <taxon>Tetrahymena</taxon>
    </lineage>
</organism>
<evidence type="ECO:0000313" key="4">
    <source>
        <dbReference type="Proteomes" id="UP000009168"/>
    </source>
</evidence>
<feature type="region of interest" description="Disordered" evidence="2">
    <location>
        <begin position="913"/>
        <end position="935"/>
    </location>
</feature>
<feature type="compositionally biased region" description="Basic residues" evidence="2">
    <location>
        <begin position="985"/>
        <end position="994"/>
    </location>
</feature>
<dbReference type="EMBL" id="GG662527">
    <property type="protein sequence ID" value="EAS02659.1"/>
    <property type="molecule type" value="Genomic_DNA"/>
</dbReference>
<name>I7M384_TETTS</name>
<dbReference type="KEGG" id="tet:TTHERM_00579030"/>
<keyword evidence="4" id="KW-1185">Reference proteome</keyword>
<feature type="region of interest" description="Disordered" evidence="2">
    <location>
        <begin position="111"/>
        <end position="163"/>
    </location>
</feature>
<dbReference type="RefSeq" id="XP_001022904.1">
    <property type="nucleotide sequence ID" value="XM_001022904.1"/>
</dbReference>
<dbReference type="InParanoid" id="I7M384"/>
<evidence type="ECO:0000313" key="3">
    <source>
        <dbReference type="EMBL" id="EAS02659.1"/>
    </source>
</evidence>
<keyword evidence="1" id="KW-0175">Coiled coil</keyword>
<protein>
    <submittedName>
        <fullName evidence="3">Uncharacterized protein</fullName>
    </submittedName>
</protein>
<reference evidence="4" key="1">
    <citation type="journal article" date="2006" name="PLoS Biol.">
        <title>Macronuclear genome sequence of the ciliate Tetrahymena thermophila, a model eukaryote.</title>
        <authorList>
            <person name="Eisen J.A."/>
            <person name="Coyne R.S."/>
            <person name="Wu M."/>
            <person name="Wu D."/>
            <person name="Thiagarajan M."/>
            <person name="Wortman J.R."/>
            <person name="Badger J.H."/>
            <person name="Ren Q."/>
            <person name="Amedeo P."/>
            <person name="Jones K.M."/>
            <person name="Tallon L.J."/>
            <person name="Delcher A.L."/>
            <person name="Salzberg S.L."/>
            <person name="Silva J.C."/>
            <person name="Haas B.J."/>
            <person name="Majoros W.H."/>
            <person name="Farzad M."/>
            <person name="Carlton J.M."/>
            <person name="Smith R.K. Jr."/>
            <person name="Garg J."/>
            <person name="Pearlman R.E."/>
            <person name="Karrer K.M."/>
            <person name="Sun L."/>
            <person name="Manning G."/>
            <person name="Elde N.C."/>
            <person name="Turkewitz A.P."/>
            <person name="Asai D.J."/>
            <person name="Wilkes D.E."/>
            <person name="Wang Y."/>
            <person name="Cai H."/>
            <person name="Collins K."/>
            <person name="Stewart B.A."/>
            <person name="Lee S.R."/>
            <person name="Wilamowska K."/>
            <person name="Weinberg Z."/>
            <person name="Ruzzo W.L."/>
            <person name="Wloga D."/>
            <person name="Gaertig J."/>
            <person name="Frankel J."/>
            <person name="Tsao C.-C."/>
            <person name="Gorovsky M.A."/>
            <person name="Keeling P.J."/>
            <person name="Waller R.F."/>
            <person name="Patron N.J."/>
            <person name="Cherry J.M."/>
            <person name="Stover N.A."/>
            <person name="Krieger C.J."/>
            <person name="del Toro C."/>
            <person name="Ryder H.F."/>
            <person name="Williamson S.C."/>
            <person name="Barbeau R.A."/>
            <person name="Hamilton E.P."/>
            <person name="Orias E."/>
        </authorList>
    </citation>
    <scope>NUCLEOTIDE SEQUENCE [LARGE SCALE GENOMIC DNA]</scope>
    <source>
        <strain evidence="4">SB210</strain>
    </source>
</reference>
<proteinExistence type="predicted"/>
<dbReference type="Proteomes" id="UP000009168">
    <property type="component" value="Unassembled WGS sequence"/>
</dbReference>
<accession>I7M384</accession>
<dbReference type="AlphaFoldDB" id="I7M384"/>
<sequence length="1000" mass="116842">MQDSNQIEQKGEDQLQSAKLEENIFNRSHSFPQHTSTQIGLFYNAINTTQNSAIPCKGGLFEKNQVSQDPFSQSGAGGLFHNSGGLFHNQGGLFDTNPASKDSIFQSTGRSFDKNQVSQETNSQKPSQQSEQNQEADKEEHKQEITQKNNESQEKEKKQYFSKNCPSHQGYNLQFLSVDQNSKKYLLCPLCISEGNGGQYIYLDLIFGNDKLIKNLPKEEQENSEFLKQMQYVLGEQDFSNQVKQKINDKFENLKKQIISQLDIKQKEMLKQAELLENYQNKIQQNYNNYIQKDKIKELLIKDQNINQVEQKLKSIIDGIYTRQKKFQQEVQQDMINYQTQISAINYDQVSDISKRILQQISAIEVFKISDLKSLSQTDYENNMSVYNEELFKTDPNKLTASQLLVRLLSNKMNNCPPSLLEQFKQLIAKIQGFIDTQGIKIPKNNNLFKVDYNKFDDSQIKLIQDLSESLFQDSNNSSSFQPKNNNKDILMGLISNKFNQCSKEFLEYISSQLDKINPFIKSLDLDNKGYQISGSKLNQAKLEQLIELVKDLERDDKKKFNQIEEFKKVLENETNNLSVEFINNYKLVSIQYPDILENLLLKQGIFQKSKSPIMDFNRLNNHQMTNLQNLAKKMNQLKDDFDSRYLNSKQPIHYQQIQSAHFVNQIKRCLNIKTLEQQLKLEQEQEIEDQNTKQKLERALEQLDIIQQLLVKYPIFDLREDLFVHKLQLEFQQVQLTEINPLSIQKSIQNNPLLVQKKSVMALVVTKNSLNPNLNYVFRCKLNKNLNCDAIAFGIMQDINTEKEYLWKENLCFKSSRNGYGLNKIINGCNLFNVRDQVDYIEVRVNVNKKIMLFADYPHYQNINQANPENFSNNKEYKFGIQFYAPGENYEVEITDINVVQDDELETFLSKDENDFEDLTPEEEEQESENSEDFYLPPVKIYADEQKKCQEEKIDDLKEEKIDDLKEEKIDDLKEDQPLQVRPNKAKKSSRRRRIKLIF</sequence>
<dbReference type="HOGENOM" id="CLU_299876_0_0_1"/>
<feature type="compositionally biased region" description="Acidic residues" evidence="2">
    <location>
        <begin position="915"/>
        <end position="933"/>
    </location>
</feature>
<feature type="coiled-coil region" evidence="1">
    <location>
        <begin position="941"/>
        <end position="968"/>
    </location>
</feature>
<feature type="compositionally biased region" description="Polar residues" evidence="2">
    <location>
        <begin position="111"/>
        <end position="133"/>
    </location>
</feature>
<evidence type="ECO:0000256" key="1">
    <source>
        <dbReference type="SAM" id="Coils"/>
    </source>
</evidence>